<evidence type="ECO:0000256" key="4">
    <source>
        <dbReference type="ARBA" id="ARBA00022692"/>
    </source>
</evidence>
<evidence type="ECO:0000313" key="9">
    <source>
        <dbReference type="EMBL" id="RCX22003.1"/>
    </source>
</evidence>
<dbReference type="Pfam" id="PF03006">
    <property type="entry name" value="HlyIII"/>
    <property type="match status" value="1"/>
</dbReference>
<evidence type="ECO:0000256" key="7">
    <source>
        <dbReference type="PIRSR" id="PIRSR604254-1"/>
    </source>
</evidence>
<comment type="subcellular location">
    <subcellularLocation>
        <location evidence="1">Cell membrane</location>
        <topology evidence="1">Multi-pass membrane protein</topology>
    </subcellularLocation>
</comment>
<evidence type="ECO:0000256" key="2">
    <source>
        <dbReference type="ARBA" id="ARBA00008488"/>
    </source>
</evidence>
<keyword evidence="4 8" id="KW-0812">Transmembrane</keyword>
<keyword evidence="7" id="KW-0479">Metal-binding</keyword>
<dbReference type="RefSeq" id="WP_114281350.1">
    <property type="nucleotide sequence ID" value="NZ_QPJY01000019.1"/>
</dbReference>
<dbReference type="InterPro" id="IPR005744">
    <property type="entry name" value="Hy-lIII"/>
</dbReference>
<keyword evidence="10" id="KW-1185">Reference proteome</keyword>
<keyword evidence="3" id="KW-1003">Cell membrane</keyword>
<dbReference type="Proteomes" id="UP000252707">
    <property type="component" value="Unassembled WGS sequence"/>
</dbReference>
<evidence type="ECO:0000256" key="6">
    <source>
        <dbReference type="ARBA" id="ARBA00023136"/>
    </source>
</evidence>
<sequence>MYEGERFNSITHLLGAGAALAGLVVLVVIAAGEGDPWKIVSFSIYGATLLALYTFSTLYHSVRGPAKSILRRLDHHAIYLLIAGTYTPFMLVALRGALGWTLFAVNWGLAVVGIVLDSLPRPGRRILPIVIYLVMGWIGVIALGPLLEFLAPAGVAWLLAGGILYTVGVVFYVFDKRVRHFHGIWHLFVLAGSLCHYFTVALYLA</sequence>
<accession>A0A369BKB6</accession>
<evidence type="ECO:0000313" key="10">
    <source>
        <dbReference type="Proteomes" id="UP000252707"/>
    </source>
</evidence>
<feature type="binding site" evidence="7">
    <location>
        <position position="60"/>
    </location>
    <ligand>
        <name>Zn(2+)</name>
        <dbReference type="ChEBI" id="CHEBI:29105"/>
    </ligand>
</feature>
<evidence type="ECO:0000256" key="5">
    <source>
        <dbReference type="ARBA" id="ARBA00022989"/>
    </source>
</evidence>
<dbReference type="GO" id="GO:0046872">
    <property type="term" value="F:metal ion binding"/>
    <property type="evidence" value="ECO:0007669"/>
    <property type="project" value="UniProtKB-KW"/>
</dbReference>
<feature type="transmembrane region" description="Helical" evidence="8">
    <location>
        <begin position="76"/>
        <end position="94"/>
    </location>
</feature>
<feature type="binding site" evidence="7">
    <location>
        <position position="186"/>
    </location>
    <ligand>
        <name>Zn(2+)</name>
        <dbReference type="ChEBI" id="CHEBI:29105"/>
    </ligand>
</feature>
<gene>
    <name evidence="9" type="ORF">DFQ59_11920</name>
</gene>
<feature type="transmembrane region" description="Helical" evidence="8">
    <location>
        <begin position="185"/>
        <end position="204"/>
    </location>
</feature>
<feature type="transmembrane region" description="Helical" evidence="8">
    <location>
        <begin position="37"/>
        <end position="55"/>
    </location>
</feature>
<keyword evidence="6 8" id="KW-0472">Membrane</keyword>
<feature type="transmembrane region" description="Helical" evidence="8">
    <location>
        <begin position="126"/>
        <end position="147"/>
    </location>
</feature>
<evidence type="ECO:0000256" key="1">
    <source>
        <dbReference type="ARBA" id="ARBA00004651"/>
    </source>
</evidence>
<protein>
    <submittedName>
        <fullName evidence="9">Hemolysin III</fullName>
    </submittedName>
</protein>
<feature type="binding site" evidence="7">
    <location>
        <position position="182"/>
    </location>
    <ligand>
        <name>Zn(2+)</name>
        <dbReference type="ChEBI" id="CHEBI:29105"/>
    </ligand>
</feature>
<feature type="transmembrane region" description="Helical" evidence="8">
    <location>
        <begin position="100"/>
        <end position="119"/>
    </location>
</feature>
<evidence type="ECO:0000256" key="3">
    <source>
        <dbReference type="ARBA" id="ARBA00022475"/>
    </source>
</evidence>
<dbReference type="GO" id="GO:0005886">
    <property type="term" value="C:plasma membrane"/>
    <property type="evidence" value="ECO:0007669"/>
    <property type="project" value="UniProtKB-SubCell"/>
</dbReference>
<dbReference type="NCBIfam" id="TIGR01065">
    <property type="entry name" value="hlyIII"/>
    <property type="match status" value="1"/>
</dbReference>
<dbReference type="PANTHER" id="PTHR20855:SF3">
    <property type="entry name" value="LD03007P"/>
    <property type="match status" value="1"/>
</dbReference>
<dbReference type="EMBL" id="QPJY01000019">
    <property type="protein sequence ID" value="RCX22003.1"/>
    <property type="molecule type" value="Genomic_DNA"/>
</dbReference>
<comment type="caution">
    <text evidence="9">The sequence shown here is derived from an EMBL/GenBank/DDBJ whole genome shotgun (WGS) entry which is preliminary data.</text>
</comment>
<name>A0A369BKB6_9GAMM</name>
<dbReference type="GO" id="GO:0140911">
    <property type="term" value="F:pore-forming activity"/>
    <property type="evidence" value="ECO:0007669"/>
    <property type="project" value="InterPro"/>
</dbReference>
<comment type="similarity">
    <text evidence="2">Belongs to the UPF0073 (Hly-III) family.</text>
</comment>
<keyword evidence="7" id="KW-0862">Zinc</keyword>
<proteinExistence type="inferred from homology"/>
<dbReference type="InterPro" id="IPR004254">
    <property type="entry name" value="AdipoR/HlyIII-related"/>
</dbReference>
<evidence type="ECO:0000256" key="8">
    <source>
        <dbReference type="SAM" id="Phobius"/>
    </source>
</evidence>
<reference evidence="9 10" key="1">
    <citation type="submission" date="2018-07" db="EMBL/GenBank/DDBJ databases">
        <title>Genomic Encyclopedia of Type Strains, Phase IV (KMG-IV): sequencing the most valuable type-strain genomes for metagenomic binning, comparative biology and taxonomic classification.</title>
        <authorList>
            <person name="Goeker M."/>
        </authorList>
    </citation>
    <scope>NUCLEOTIDE SEQUENCE [LARGE SCALE GENOMIC DNA]</scope>
    <source>
        <strain evidence="9 10">DSM 26407</strain>
    </source>
</reference>
<dbReference type="OrthoDB" id="9813689at2"/>
<dbReference type="PANTHER" id="PTHR20855">
    <property type="entry name" value="ADIPOR/PROGESTIN RECEPTOR-RELATED"/>
    <property type="match status" value="1"/>
</dbReference>
<keyword evidence="5 8" id="KW-1133">Transmembrane helix</keyword>
<feature type="transmembrane region" description="Helical" evidence="8">
    <location>
        <begin position="12"/>
        <end position="31"/>
    </location>
</feature>
<dbReference type="AlphaFoldDB" id="A0A369BKB6"/>
<feature type="transmembrane region" description="Helical" evidence="8">
    <location>
        <begin position="153"/>
        <end position="173"/>
    </location>
</feature>
<organism evidence="9 10">
    <name type="scientific">Thioalbus denitrificans</name>
    <dbReference type="NCBI Taxonomy" id="547122"/>
    <lineage>
        <taxon>Bacteria</taxon>
        <taxon>Pseudomonadati</taxon>
        <taxon>Pseudomonadota</taxon>
        <taxon>Gammaproteobacteria</taxon>
        <taxon>Chromatiales</taxon>
        <taxon>Ectothiorhodospiraceae</taxon>
        <taxon>Thioalbus</taxon>
    </lineage>
</organism>